<evidence type="ECO:0000256" key="10">
    <source>
        <dbReference type="HAMAP-Rule" id="MF_00454"/>
    </source>
</evidence>
<dbReference type="InterPro" id="IPR003691">
    <property type="entry name" value="FluC"/>
</dbReference>
<evidence type="ECO:0000256" key="7">
    <source>
        <dbReference type="ARBA" id="ARBA00035120"/>
    </source>
</evidence>
<reference evidence="11" key="1">
    <citation type="submission" date="2024-07" db="EMBL/GenBank/DDBJ databases">
        <title>Halotolerant mesophilic bacterium Ornithinibacillus sp. 4-3, sp. nov., isolated from soil.</title>
        <authorList>
            <person name="Sidarenka A.V."/>
            <person name="Guliayeva D.E."/>
            <person name="Leanovich S.I."/>
            <person name="Hileuskaya K.S."/>
            <person name="Akhremchuk A.E."/>
            <person name="Sikolenko M.A."/>
            <person name="Valentovich L.N."/>
        </authorList>
    </citation>
    <scope>NUCLEOTIDE SEQUENCE</scope>
    <source>
        <strain evidence="11">4-3</strain>
    </source>
</reference>
<name>A0AB39HHX3_9BACI</name>
<evidence type="ECO:0000256" key="3">
    <source>
        <dbReference type="ARBA" id="ARBA00022692"/>
    </source>
</evidence>
<evidence type="ECO:0000256" key="9">
    <source>
        <dbReference type="ARBA" id="ARBA00049940"/>
    </source>
</evidence>
<dbReference type="PANTHER" id="PTHR28259">
    <property type="entry name" value="FLUORIDE EXPORT PROTEIN 1-RELATED"/>
    <property type="match status" value="1"/>
</dbReference>
<protein>
    <recommendedName>
        <fullName evidence="10">Fluoride-specific ion channel FluC</fullName>
    </recommendedName>
</protein>
<organism evidence="11">
    <name type="scientific">Ornithinibacillus sp. 4-3</name>
    <dbReference type="NCBI Taxonomy" id="3231488"/>
    <lineage>
        <taxon>Bacteria</taxon>
        <taxon>Bacillati</taxon>
        <taxon>Bacillota</taxon>
        <taxon>Bacilli</taxon>
        <taxon>Bacillales</taxon>
        <taxon>Bacillaceae</taxon>
        <taxon>Ornithinibacillus</taxon>
    </lineage>
</organism>
<keyword evidence="10" id="KW-0813">Transport</keyword>
<feature type="transmembrane region" description="Helical" evidence="10">
    <location>
        <begin position="56"/>
        <end position="77"/>
    </location>
</feature>
<comment type="catalytic activity">
    <reaction evidence="8">
        <text>fluoride(in) = fluoride(out)</text>
        <dbReference type="Rhea" id="RHEA:76159"/>
        <dbReference type="ChEBI" id="CHEBI:17051"/>
    </reaction>
    <physiologicalReaction direction="left-to-right" evidence="8">
        <dbReference type="Rhea" id="RHEA:76160"/>
    </physiologicalReaction>
</comment>
<keyword evidence="6 10" id="KW-0407">Ion channel</keyword>
<evidence type="ECO:0000256" key="1">
    <source>
        <dbReference type="ARBA" id="ARBA00004651"/>
    </source>
</evidence>
<evidence type="ECO:0000313" key="11">
    <source>
        <dbReference type="EMBL" id="XDK31831.1"/>
    </source>
</evidence>
<evidence type="ECO:0000256" key="2">
    <source>
        <dbReference type="ARBA" id="ARBA00022475"/>
    </source>
</evidence>
<keyword evidence="2 10" id="KW-1003">Cell membrane</keyword>
<keyword evidence="5 10" id="KW-0472">Membrane</keyword>
<dbReference type="Pfam" id="PF02537">
    <property type="entry name" value="CRCB"/>
    <property type="match status" value="1"/>
</dbReference>
<keyword evidence="10" id="KW-0915">Sodium</keyword>
<dbReference type="PANTHER" id="PTHR28259:SF1">
    <property type="entry name" value="FLUORIDE EXPORT PROTEIN 1-RELATED"/>
    <property type="match status" value="1"/>
</dbReference>
<dbReference type="EMBL" id="CP162599">
    <property type="protein sequence ID" value="XDK31831.1"/>
    <property type="molecule type" value="Genomic_DNA"/>
</dbReference>
<dbReference type="GO" id="GO:0005886">
    <property type="term" value="C:plasma membrane"/>
    <property type="evidence" value="ECO:0007669"/>
    <property type="project" value="UniProtKB-SubCell"/>
</dbReference>
<keyword evidence="10" id="KW-0479">Metal-binding</keyword>
<dbReference type="GO" id="GO:0140114">
    <property type="term" value="P:cellular detoxification of fluoride"/>
    <property type="evidence" value="ECO:0007669"/>
    <property type="project" value="UniProtKB-UniRule"/>
</dbReference>
<keyword evidence="10" id="KW-0406">Ion transport</keyword>
<evidence type="ECO:0000256" key="8">
    <source>
        <dbReference type="ARBA" id="ARBA00035585"/>
    </source>
</evidence>
<evidence type="ECO:0000256" key="4">
    <source>
        <dbReference type="ARBA" id="ARBA00022989"/>
    </source>
</evidence>
<gene>
    <name evidence="10" type="primary">fluC</name>
    <name evidence="10" type="synonym">crcB</name>
    <name evidence="11" type="ORF">AB4Y30_12440</name>
</gene>
<comment type="similarity">
    <text evidence="7 10">Belongs to the fluoride channel Fluc/FEX (TC 1.A.43) family.</text>
</comment>
<feature type="transmembrane region" description="Helical" evidence="10">
    <location>
        <begin position="31"/>
        <end position="50"/>
    </location>
</feature>
<dbReference type="GO" id="GO:0046872">
    <property type="term" value="F:metal ion binding"/>
    <property type="evidence" value="ECO:0007669"/>
    <property type="project" value="UniProtKB-KW"/>
</dbReference>
<keyword evidence="4 10" id="KW-1133">Transmembrane helix</keyword>
<sequence length="115" mass="12796">MNFIMVAVGGFFGSITRFGLANLVKGHFIGTWLANISGSGLLAFLFYLYTTNTIHMPIWLLTGVGFCGAYTTFSTFSNETIQMLIEKKYIQAIIYVCSSIVINIGMFAFIFYLLS</sequence>
<feature type="binding site" evidence="10">
    <location>
        <position position="71"/>
    </location>
    <ligand>
        <name>Na(+)</name>
        <dbReference type="ChEBI" id="CHEBI:29101"/>
        <note>structural</note>
    </ligand>
</feature>
<keyword evidence="3 10" id="KW-0812">Transmembrane</keyword>
<dbReference type="HAMAP" id="MF_00454">
    <property type="entry name" value="FluC"/>
    <property type="match status" value="1"/>
</dbReference>
<feature type="transmembrane region" description="Helical" evidence="10">
    <location>
        <begin position="89"/>
        <end position="114"/>
    </location>
</feature>
<comment type="activity regulation">
    <text evidence="10">Na(+) is not transported, but it plays an essential structural role and its presence is essential for fluoride channel function.</text>
</comment>
<evidence type="ECO:0000256" key="5">
    <source>
        <dbReference type="ARBA" id="ARBA00023136"/>
    </source>
</evidence>
<proteinExistence type="inferred from homology"/>
<feature type="binding site" evidence="10">
    <location>
        <position position="68"/>
    </location>
    <ligand>
        <name>Na(+)</name>
        <dbReference type="ChEBI" id="CHEBI:29101"/>
        <note>structural</note>
    </ligand>
</feature>
<dbReference type="RefSeq" id="WP_368652555.1">
    <property type="nucleotide sequence ID" value="NZ_CP162599.1"/>
</dbReference>
<evidence type="ECO:0000256" key="6">
    <source>
        <dbReference type="ARBA" id="ARBA00023303"/>
    </source>
</evidence>
<dbReference type="GO" id="GO:0062054">
    <property type="term" value="F:fluoride channel activity"/>
    <property type="evidence" value="ECO:0007669"/>
    <property type="project" value="UniProtKB-UniRule"/>
</dbReference>
<comment type="function">
    <text evidence="9 10">Fluoride-specific ion channel. Important for reducing fluoride concentration in the cell, thus reducing its toxicity.</text>
</comment>
<accession>A0AB39HHX3</accession>
<comment type="subcellular location">
    <subcellularLocation>
        <location evidence="1 10">Cell membrane</location>
        <topology evidence="1 10">Multi-pass membrane protein</topology>
    </subcellularLocation>
</comment>
<dbReference type="AlphaFoldDB" id="A0AB39HHX3"/>
<feature type="transmembrane region" description="Helical" evidence="10">
    <location>
        <begin position="6"/>
        <end position="24"/>
    </location>
</feature>